<feature type="domain" description="MaoC-like" evidence="2">
    <location>
        <begin position="15"/>
        <end position="112"/>
    </location>
</feature>
<dbReference type="InterPro" id="IPR029069">
    <property type="entry name" value="HotDog_dom_sf"/>
</dbReference>
<accession>U4KN54</accession>
<evidence type="ECO:0000256" key="1">
    <source>
        <dbReference type="ARBA" id="ARBA00023239"/>
    </source>
</evidence>
<dbReference type="InterPro" id="IPR050965">
    <property type="entry name" value="UPF0336/Enoyl-CoA_hydratase"/>
</dbReference>
<dbReference type="HOGENOM" id="CLU_094876_3_3_14"/>
<protein>
    <submittedName>
        <fullName evidence="3">(De)hydratase, contains MaoC-like domain</fullName>
    </submittedName>
</protein>
<dbReference type="InterPro" id="IPR002539">
    <property type="entry name" value="MaoC-like_dom"/>
</dbReference>
<dbReference type="EMBL" id="FO681348">
    <property type="protein sequence ID" value="CCV65675.1"/>
    <property type="molecule type" value="Genomic_DNA"/>
</dbReference>
<keyword evidence="1" id="KW-0456">Lyase</keyword>
<dbReference type="FunFam" id="3.10.129.10:FF:000042">
    <property type="entry name" value="MaoC domain protein dehydratase"/>
    <property type="match status" value="1"/>
</dbReference>
<dbReference type="GO" id="GO:0019171">
    <property type="term" value="F:(3R)-hydroxyacyl-[acyl-carrier-protein] dehydratase activity"/>
    <property type="evidence" value="ECO:0007669"/>
    <property type="project" value="TreeGrafter"/>
</dbReference>
<gene>
    <name evidence="3" type="ORF">BN85306540</name>
</gene>
<name>U4KN54_9MOLU</name>
<dbReference type="Pfam" id="PF01575">
    <property type="entry name" value="MaoC_dehydratas"/>
    <property type="match status" value="1"/>
</dbReference>
<reference evidence="3 4" key="1">
    <citation type="journal article" date="2013" name="J. Mol. Microbiol. Biotechnol.">
        <title>Analysis of the Complete Genomes of Acholeplasma brassicae , A. palmae and A. laidlawii and Their Comparison to the Obligate Parasites from ' Candidatus Phytoplasma'.</title>
        <authorList>
            <person name="Kube M."/>
            <person name="Siewert C."/>
            <person name="Migdoll A.M."/>
            <person name="Duduk B."/>
            <person name="Holz S."/>
            <person name="Rabus R."/>
            <person name="Seemuller E."/>
            <person name="Mitrovic J."/>
            <person name="Muller I."/>
            <person name="Buttner C."/>
            <person name="Reinhardt R."/>
        </authorList>
    </citation>
    <scope>NUCLEOTIDE SEQUENCE [LARGE SCALE GENOMIC DNA]</scope>
    <source>
        <strain evidence="4">0502</strain>
    </source>
</reference>
<evidence type="ECO:0000313" key="3">
    <source>
        <dbReference type="EMBL" id="CCV65675.1"/>
    </source>
</evidence>
<keyword evidence="4" id="KW-1185">Reference proteome</keyword>
<dbReference type="RefSeq" id="WP_030004535.1">
    <property type="nucleotide sequence ID" value="NC_022549.1"/>
</dbReference>
<proteinExistence type="predicted"/>
<dbReference type="GO" id="GO:0006633">
    <property type="term" value="P:fatty acid biosynthetic process"/>
    <property type="evidence" value="ECO:0007669"/>
    <property type="project" value="TreeGrafter"/>
</dbReference>
<dbReference type="SUPFAM" id="SSF54637">
    <property type="entry name" value="Thioesterase/thiol ester dehydrase-isomerase"/>
    <property type="match status" value="1"/>
</dbReference>
<dbReference type="STRING" id="61635.BN85306540"/>
<dbReference type="OrthoDB" id="9801625at2"/>
<dbReference type="CDD" id="cd03449">
    <property type="entry name" value="R_hydratase"/>
    <property type="match status" value="1"/>
</dbReference>
<organism evidence="3 4">
    <name type="scientific">Acholeplasma brassicae</name>
    <dbReference type="NCBI Taxonomy" id="61635"/>
    <lineage>
        <taxon>Bacteria</taxon>
        <taxon>Bacillati</taxon>
        <taxon>Mycoplasmatota</taxon>
        <taxon>Mollicutes</taxon>
        <taxon>Acholeplasmatales</taxon>
        <taxon>Acholeplasmataceae</taxon>
        <taxon>Acholeplasma</taxon>
    </lineage>
</organism>
<sequence>MTIKEIKVGDAAFFEKTITEADVCLFAEVSGDHNPVHLDDTYAAKTMFQKRIAHGGLINSLFSTVLGTQLPGEGTIYLSQESKFIRPVYLNDHIRACVEAEEINEEKNRVRMKTIAYNQHNEAVVVGHAIVMLPK</sequence>
<evidence type="ECO:0000313" key="4">
    <source>
        <dbReference type="Proteomes" id="UP000032737"/>
    </source>
</evidence>
<dbReference type="PANTHER" id="PTHR43437:SF3">
    <property type="entry name" value="HYDROXYACYL-THIOESTER DEHYDRATASE TYPE 2, MITOCHONDRIAL"/>
    <property type="match status" value="1"/>
</dbReference>
<dbReference type="PANTHER" id="PTHR43437">
    <property type="entry name" value="HYDROXYACYL-THIOESTER DEHYDRATASE TYPE 2, MITOCHONDRIAL-RELATED"/>
    <property type="match status" value="1"/>
</dbReference>
<dbReference type="Proteomes" id="UP000032737">
    <property type="component" value="Chromosome"/>
</dbReference>
<dbReference type="KEGG" id="abra:BN85306540"/>
<dbReference type="Gene3D" id="3.10.129.10">
    <property type="entry name" value="Hotdog Thioesterase"/>
    <property type="match status" value="1"/>
</dbReference>
<dbReference type="AlphaFoldDB" id="U4KN54"/>
<evidence type="ECO:0000259" key="2">
    <source>
        <dbReference type="Pfam" id="PF01575"/>
    </source>
</evidence>